<organism evidence="1 2">
    <name type="scientific">Elysia crispata</name>
    <name type="common">lettuce slug</name>
    <dbReference type="NCBI Taxonomy" id="231223"/>
    <lineage>
        <taxon>Eukaryota</taxon>
        <taxon>Metazoa</taxon>
        <taxon>Spiralia</taxon>
        <taxon>Lophotrochozoa</taxon>
        <taxon>Mollusca</taxon>
        <taxon>Gastropoda</taxon>
        <taxon>Heterobranchia</taxon>
        <taxon>Euthyneura</taxon>
        <taxon>Panpulmonata</taxon>
        <taxon>Sacoglossa</taxon>
        <taxon>Placobranchoidea</taxon>
        <taxon>Plakobranchidae</taxon>
        <taxon>Elysia</taxon>
    </lineage>
</organism>
<reference evidence="1" key="1">
    <citation type="journal article" date="2023" name="G3 (Bethesda)">
        <title>A reference genome for the long-term kleptoplast-retaining sea slug Elysia crispata morphotype clarki.</title>
        <authorList>
            <person name="Eastman K.E."/>
            <person name="Pendleton A.L."/>
            <person name="Shaikh M.A."/>
            <person name="Suttiyut T."/>
            <person name="Ogas R."/>
            <person name="Tomko P."/>
            <person name="Gavelis G."/>
            <person name="Widhalm J.R."/>
            <person name="Wisecaver J.H."/>
        </authorList>
    </citation>
    <scope>NUCLEOTIDE SEQUENCE</scope>
    <source>
        <strain evidence="1">ECLA1</strain>
    </source>
</reference>
<dbReference type="Proteomes" id="UP001283361">
    <property type="component" value="Unassembled WGS sequence"/>
</dbReference>
<proteinExistence type="predicted"/>
<evidence type="ECO:0000313" key="2">
    <source>
        <dbReference type="Proteomes" id="UP001283361"/>
    </source>
</evidence>
<protein>
    <submittedName>
        <fullName evidence="1">Uncharacterized protein</fullName>
    </submittedName>
</protein>
<comment type="caution">
    <text evidence="1">The sequence shown here is derived from an EMBL/GenBank/DDBJ whole genome shotgun (WGS) entry which is preliminary data.</text>
</comment>
<sequence length="251" mass="27930">MTVNGRLCGFLCDSWLTSTSIYGFKHTVYEYDVGLYRELFLLRPCLWAVRAVDVAVDTSLLTSLQQSLDPTASCDEKNFVSIARRGSGKVGASCDASLTRLGLSDLTCGTTKTGEPKSFLSTSYNFVRPTRSSEPRQIYAVNRGEPRSSNISQSRFTDFLGSTAIERHPLGAQAHELITHCSTVLIISEWSILIDSSLNFEVSHLRPSLTTLIDSSLHFKSPLYTDLWPEWESLFDSSLYFKLTCGQNGKL</sequence>
<evidence type="ECO:0000313" key="1">
    <source>
        <dbReference type="EMBL" id="KAK3799766.1"/>
    </source>
</evidence>
<dbReference type="AlphaFoldDB" id="A0AAE1B6J0"/>
<gene>
    <name evidence="1" type="ORF">RRG08_025381</name>
</gene>
<keyword evidence="2" id="KW-1185">Reference proteome</keyword>
<accession>A0AAE1B6J0</accession>
<name>A0AAE1B6J0_9GAST</name>
<dbReference type="EMBL" id="JAWDGP010000540">
    <property type="protein sequence ID" value="KAK3799766.1"/>
    <property type="molecule type" value="Genomic_DNA"/>
</dbReference>